<evidence type="ECO:0000256" key="1">
    <source>
        <dbReference type="SAM" id="MobiDB-lite"/>
    </source>
</evidence>
<accession>A0AAN6RU62</accession>
<keyword evidence="3" id="KW-1185">Reference proteome</keyword>
<sequence length="644" mass="71533">MALTPPPRDSGLASLPFDVARMVVWDEQLSLDDVAALRLTCRALATVTATRLFYRIAISKLNKDRDAFLAICHSPHLAPHVHEVEWLEVCYSVNVADLPSSIPSDMNAEEDDTAALCRDFDDQAKASFWMVASLPGDDGGTDPGSLETAHQRIVTEFRHRFIAALDLLPSLHTLTSRQMPPYWVINLDSEYHMAAGLFQRYKRVPLQDMSAQSNDGLFLFLFPAMERPTSTVTRLRWADELAGFSYLRPLPAGAFDHLESLELCLMPSKPKLDASLGHLEAACARAAPTLRRLKLCLDHGRAPSLPSPVELAILGPALARAPSCHLRSLSLVSARCGEDVLFGLFEAHATSLRHVYLEFVGVTAGLIARVAGLTALRLDSIEVVNDTSRMVCKRALARYINGEPPSQGPAMCCFGACDGVMRDRVESGGSSLALATADIGEYSESERGSDAESDASEDSMDYRRQTGPKWAWSRFVPEDESFPTGVYCFQVASSHPGGHATEYWNFTSRDGETACGTDPLDWFEDWDANAGDIEEPLPYCEALSEFWRNGIRVLETDRRGWPVIYDLGGEAWEELQRENPPAGAVLYDEHLDPLREHDLDGVGIWRWRRTGARRDQPGTWGYSWQTEAFADPEYLDVLPAWSFF</sequence>
<gene>
    <name evidence="2" type="ORF">C8A05DRAFT_14468</name>
</gene>
<evidence type="ECO:0008006" key="4">
    <source>
        <dbReference type="Google" id="ProtNLM"/>
    </source>
</evidence>
<reference evidence="2" key="1">
    <citation type="journal article" date="2023" name="Mol. Phylogenet. Evol.">
        <title>Genome-scale phylogeny and comparative genomics of the fungal order Sordariales.</title>
        <authorList>
            <person name="Hensen N."/>
            <person name="Bonometti L."/>
            <person name="Westerberg I."/>
            <person name="Brannstrom I.O."/>
            <person name="Guillou S."/>
            <person name="Cros-Aarteil S."/>
            <person name="Calhoun S."/>
            <person name="Haridas S."/>
            <person name="Kuo A."/>
            <person name="Mondo S."/>
            <person name="Pangilinan J."/>
            <person name="Riley R."/>
            <person name="LaButti K."/>
            <person name="Andreopoulos B."/>
            <person name="Lipzen A."/>
            <person name="Chen C."/>
            <person name="Yan M."/>
            <person name="Daum C."/>
            <person name="Ng V."/>
            <person name="Clum A."/>
            <person name="Steindorff A."/>
            <person name="Ohm R.A."/>
            <person name="Martin F."/>
            <person name="Silar P."/>
            <person name="Natvig D.O."/>
            <person name="Lalanne C."/>
            <person name="Gautier V."/>
            <person name="Ament-Velasquez S.L."/>
            <person name="Kruys A."/>
            <person name="Hutchinson M.I."/>
            <person name="Powell A.J."/>
            <person name="Barry K."/>
            <person name="Miller A.N."/>
            <person name="Grigoriev I.V."/>
            <person name="Debuchy R."/>
            <person name="Gladieux P."/>
            <person name="Hiltunen Thoren M."/>
            <person name="Johannesson H."/>
        </authorList>
    </citation>
    <scope>NUCLEOTIDE SEQUENCE</scope>
    <source>
        <strain evidence="2">CBS 103.79</strain>
    </source>
</reference>
<proteinExistence type="predicted"/>
<evidence type="ECO:0000313" key="2">
    <source>
        <dbReference type="EMBL" id="KAK3903572.1"/>
    </source>
</evidence>
<comment type="caution">
    <text evidence="2">The sequence shown here is derived from an EMBL/GenBank/DDBJ whole genome shotgun (WGS) entry which is preliminary data.</text>
</comment>
<reference evidence="2" key="2">
    <citation type="submission" date="2023-05" db="EMBL/GenBank/DDBJ databases">
        <authorList>
            <consortium name="Lawrence Berkeley National Laboratory"/>
            <person name="Steindorff A."/>
            <person name="Hensen N."/>
            <person name="Bonometti L."/>
            <person name="Westerberg I."/>
            <person name="Brannstrom I.O."/>
            <person name="Guillou S."/>
            <person name="Cros-Aarteil S."/>
            <person name="Calhoun S."/>
            <person name="Haridas S."/>
            <person name="Kuo A."/>
            <person name="Mondo S."/>
            <person name="Pangilinan J."/>
            <person name="Riley R."/>
            <person name="Labutti K."/>
            <person name="Andreopoulos B."/>
            <person name="Lipzen A."/>
            <person name="Chen C."/>
            <person name="Yanf M."/>
            <person name="Daum C."/>
            <person name="Ng V."/>
            <person name="Clum A."/>
            <person name="Ohm R."/>
            <person name="Martin F."/>
            <person name="Silar P."/>
            <person name="Natvig D."/>
            <person name="Lalanne C."/>
            <person name="Gautier V."/>
            <person name="Ament-Velasquez S.L."/>
            <person name="Kruys A."/>
            <person name="Hutchinson M.I."/>
            <person name="Powell A.J."/>
            <person name="Barry K."/>
            <person name="Miller A.N."/>
            <person name="Grigoriev I.V."/>
            <person name="Debuchy R."/>
            <person name="Gladieux P."/>
            <person name="Thoren M.H."/>
            <person name="Johannesson H."/>
        </authorList>
    </citation>
    <scope>NUCLEOTIDE SEQUENCE</scope>
    <source>
        <strain evidence="2">CBS 103.79</strain>
    </source>
</reference>
<dbReference type="EMBL" id="MU855440">
    <property type="protein sequence ID" value="KAK3903572.1"/>
    <property type="molecule type" value="Genomic_DNA"/>
</dbReference>
<evidence type="ECO:0000313" key="3">
    <source>
        <dbReference type="Proteomes" id="UP001303889"/>
    </source>
</evidence>
<feature type="region of interest" description="Disordered" evidence="1">
    <location>
        <begin position="443"/>
        <end position="462"/>
    </location>
</feature>
<organism evidence="2 3">
    <name type="scientific">Staphylotrichum tortipilum</name>
    <dbReference type="NCBI Taxonomy" id="2831512"/>
    <lineage>
        <taxon>Eukaryota</taxon>
        <taxon>Fungi</taxon>
        <taxon>Dikarya</taxon>
        <taxon>Ascomycota</taxon>
        <taxon>Pezizomycotina</taxon>
        <taxon>Sordariomycetes</taxon>
        <taxon>Sordariomycetidae</taxon>
        <taxon>Sordariales</taxon>
        <taxon>Chaetomiaceae</taxon>
        <taxon>Staphylotrichum</taxon>
    </lineage>
</organism>
<name>A0AAN6RU62_9PEZI</name>
<dbReference type="AlphaFoldDB" id="A0AAN6RU62"/>
<dbReference type="Proteomes" id="UP001303889">
    <property type="component" value="Unassembled WGS sequence"/>
</dbReference>
<protein>
    <recommendedName>
        <fullName evidence="4">F-box domain-containing protein</fullName>
    </recommendedName>
</protein>